<protein>
    <submittedName>
        <fullName evidence="1">2,3-bisphosphoglycerate-independent phosphoglycerate mutase</fullName>
    </submittedName>
</protein>
<gene>
    <name evidence="1" type="ORF">AKO1_011981</name>
</gene>
<keyword evidence="2" id="KW-1185">Reference proteome</keyword>
<comment type="caution">
    <text evidence="1">The sequence shown here is derived from an EMBL/GenBank/DDBJ whole genome shotgun (WGS) entry which is preliminary data.</text>
</comment>
<dbReference type="AlphaFoldDB" id="A0AAW2ZAG2"/>
<proteinExistence type="predicted"/>
<evidence type="ECO:0000313" key="1">
    <source>
        <dbReference type="EMBL" id="KAL0486440.1"/>
    </source>
</evidence>
<dbReference type="Proteomes" id="UP001431209">
    <property type="component" value="Unassembled WGS sequence"/>
</dbReference>
<dbReference type="EMBL" id="JAOPGA020001235">
    <property type="protein sequence ID" value="KAL0486440.1"/>
    <property type="molecule type" value="Genomic_DNA"/>
</dbReference>
<accession>A0AAW2ZAG2</accession>
<sequence>MGEGMEDTSKTNTKKRKFSVVAPQVITAWYGPRDVTKIVDSFVQRGDISFRIGNSIFSDPWFGVVKTFIMAYSIDDKTYAKAGKEGEIIHLDHDEDSIIQTEGIRYKHDIQVYLAQYGFINVTKQVVESIVENRTLHLTIEKGAFGSNSSGYESFLLMFKVAGDNSIRCSSTFGKGVIHIIPCNSLTIKSAKYGPMDVTNNVRAYVRNDPNDQLRITADNQTFSASPFLGVQKIFRIEYSADDKNVKVITVPEGSCLVIKPVPPAITLNFFAEQLHQRTIDSACYDLVIKTAI</sequence>
<name>A0AAW2ZAG2_9EUKA</name>
<evidence type="ECO:0000313" key="2">
    <source>
        <dbReference type="Proteomes" id="UP001431209"/>
    </source>
</evidence>
<reference evidence="1 2" key="1">
    <citation type="submission" date="2024-03" db="EMBL/GenBank/DDBJ databases">
        <title>The Acrasis kona genome and developmental transcriptomes reveal deep origins of eukaryotic multicellular pathways.</title>
        <authorList>
            <person name="Sheikh S."/>
            <person name="Fu C.-J."/>
            <person name="Brown M.W."/>
            <person name="Baldauf S.L."/>
        </authorList>
    </citation>
    <scope>NUCLEOTIDE SEQUENCE [LARGE SCALE GENOMIC DNA]</scope>
    <source>
        <strain evidence="1 2">ATCC MYA-3509</strain>
    </source>
</reference>
<organism evidence="1 2">
    <name type="scientific">Acrasis kona</name>
    <dbReference type="NCBI Taxonomy" id="1008807"/>
    <lineage>
        <taxon>Eukaryota</taxon>
        <taxon>Discoba</taxon>
        <taxon>Heterolobosea</taxon>
        <taxon>Tetramitia</taxon>
        <taxon>Eutetramitia</taxon>
        <taxon>Acrasidae</taxon>
        <taxon>Acrasis</taxon>
    </lineage>
</organism>